<comment type="caution">
    <text evidence="2">The sequence shown here is derived from an EMBL/GenBank/DDBJ whole genome shotgun (WGS) entry which is preliminary data.</text>
</comment>
<evidence type="ECO:0000313" key="2">
    <source>
        <dbReference type="EMBL" id="MBC3792817.1"/>
    </source>
</evidence>
<sequence length="174" mass="19516">MPKPASLLTQPFDVVIVLGNPANVDGSPGVLMASRVEKAVQIVKSGQADRLLMTGGGVYNSFVEAEVMASYAHQLGVPESEIFVENQARDTYQNARLATQLCRQKGWQRVIVVTNRFHLARARRIFRKESLQCTFVGAETPAALPWYLKLAYYSWEWLLDIKLAVFSDKRLVKS</sequence>
<gene>
    <name evidence="2" type="ORF">FH603_3331</name>
</gene>
<name>A0ABR6W8A7_9BACT</name>
<dbReference type="Pfam" id="PF02698">
    <property type="entry name" value="DUF218"/>
    <property type="match status" value="1"/>
</dbReference>
<keyword evidence="3" id="KW-1185">Reference proteome</keyword>
<dbReference type="InterPro" id="IPR014729">
    <property type="entry name" value="Rossmann-like_a/b/a_fold"/>
</dbReference>
<dbReference type="PANTHER" id="PTHR30336:SF20">
    <property type="entry name" value="DUF218 DOMAIN-CONTAINING PROTEIN"/>
    <property type="match status" value="1"/>
</dbReference>
<dbReference type="PANTHER" id="PTHR30336">
    <property type="entry name" value="INNER MEMBRANE PROTEIN, PROBABLE PERMEASE"/>
    <property type="match status" value="1"/>
</dbReference>
<dbReference type="Proteomes" id="UP000700732">
    <property type="component" value="Unassembled WGS sequence"/>
</dbReference>
<accession>A0ABR6W8A7</accession>
<dbReference type="InterPro" id="IPR051599">
    <property type="entry name" value="Cell_Envelope_Assoc"/>
</dbReference>
<dbReference type="EMBL" id="VFIA01000019">
    <property type="protein sequence ID" value="MBC3792817.1"/>
    <property type="molecule type" value="Genomic_DNA"/>
</dbReference>
<evidence type="ECO:0000313" key="3">
    <source>
        <dbReference type="Proteomes" id="UP000700732"/>
    </source>
</evidence>
<proteinExistence type="predicted"/>
<organism evidence="2 3">
    <name type="scientific">Spirosoma utsteinense</name>
    <dbReference type="NCBI Taxonomy" id="2585773"/>
    <lineage>
        <taxon>Bacteria</taxon>
        <taxon>Pseudomonadati</taxon>
        <taxon>Bacteroidota</taxon>
        <taxon>Cytophagia</taxon>
        <taxon>Cytophagales</taxon>
        <taxon>Cytophagaceae</taxon>
        <taxon>Spirosoma</taxon>
    </lineage>
</organism>
<dbReference type="Gene3D" id="3.40.50.620">
    <property type="entry name" value="HUPs"/>
    <property type="match status" value="1"/>
</dbReference>
<dbReference type="InterPro" id="IPR003848">
    <property type="entry name" value="DUF218"/>
</dbReference>
<dbReference type="RefSeq" id="WP_186738576.1">
    <property type="nucleotide sequence ID" value="NZ_VFIA01000019.1"/>
</dbReference>
<dbReference type="CDD" id="cd06259">
    <property type="entry name" value="YdcF-like"/>
    <property type="match status" value="1"/>
</dbReference>
<evidence type="ECO:0000259" key="1">
    <source>
        <dbReference type="Pfam" id="PF02698"/>
    </source>
</evidence>
<protein>
    <submittedName>
        <fullName evidence="2">SAM-binding protein YcdF (DUF218 family)</fullName>
    </submittedName>
</protein>
<reference evidence="2 3" key="1">
    <citation type="submission" date="2019-06" db="EMBL/GenBank/DDBJ databases">
        <title>Spirosoma utsteinense sp. nov. isolated from Antarctic ice-free soils.</title>
        <authorList>
            <person name="Tahon G."/>
        </authorList>
    </citation>
    <scope>NUCLEOTIDE SEQUENCE [LARGE SCALE GENOMIC DNA]</scope>
    <source>
        <strain evidence="2 3">LMG 31447</strain>
    </source>
</reference>
<feature type="domain" description="DUF218" evidence="1">
    <location>
        <begin position="13"/>
        <end position="146"/>
    </location>
</feature>